<keyword evidence="4" id="KW-0547">Nucleotide-binding</keyword>
<organism evidence="8 9">
    <name type="scientific">Urochloa decumbens</name>
    <dbReference type="NCBI Taxonomy" id="240449"/>
    <lineage>
        <taxon>Eukaryota</taxon>
        <taxon>Viridiplantae</taxon>
        <taxon>Streptophyta</taxon>
        <taxon>Embryophyta</taxon>
        <taxon>Tracheophyta</taxon>
        <taxon>Spermatophyta</taxon>
        <taxon>Magnoliopsida</taxon>
        <taxon>Liliopsida</taxon>
        <taxon>Poales</taxon>
        <taxon>Poaceae</taxon>
        <taxon>PACMAD clade</taxon>
        <taxon>Panicoideae</taxon>
        <taxon>Panicodae</taxon>
        <taxon>Paniceae</taxon>
        <taxon>Melinidinae</taxon>
        <taxon>Urochloa</taxon>
    </lineage>
</organism>
<reference evidence="8" key="1">
    <citation type="submission" date="2024-10" db="EMBL/GenBank/DDBJ databases">
        <authorList>
            <person name="Ryan C."/>
        </authorList>
    </citation>
    <scope>NUCLEOTIDE SEQUENCE [LARGE SCALE GENOMIC DNA]</scope>
</reference>
<accession>A0ABC8YWG9</accession>
<keyword evidence="9" id="KW-1185">Reference proteome</keyword>
<dbReference type="GO" id="GO:0000166">
    <property type="term" value="F:nucleotide binding"/>
    <property type="evidence" value="ECO:0007669"/>
    <property type="project" value="UniProtKB-KW"/>
</dbReference>
<keyword evidence="6" id="KW-0175">Coiled coil</keyword>
<dbReference type="AlphaFoldDB" id="A0ABC8YWG9"/>
<evidence type="ECO:0000256" key="6">
    <source>
        <dbReference type="SAM" id="Coils"/>
    </source>
</evidence>
<dbReference type="Proteomes" id="UP001497457">
    <property type="component" value="Chromosome 17b"/>
</dbReference>
<gene>
    <name evidence="8" type="ORF">URODEC1_LOCUS36936</name>
</gene>
<dbReference type="PANTHER" id="PTHR33377">
    <property type="entry name" value="OS10G0134700 PROTEIN-RELATED"/>
    <property type="match status" value="1"/>
</dbReference>
<evidence type="ECO:0000256" key="4">
    <source>
        <dbReference type="ARBA" id="ARBA00022741"/>
    </source>
</evidence>
<keyword evidence="3" id="KW-0677">Repeat</keyword>
<name>A0ABC8YWG9_9POAL</name>
<evidence type="ECO:0000256" key="3">
    <source>
        <dbReference type="ARBA" id="ARBA00022737"/>
    </source>
</evidence>
<dbReference type="SUPFAM" id="SSF52540">
    <property type="entry name" value="P-loop containing nucleoside triphosphate hydrolases"/>
    <property type="match status" value="1"/>
</dbReference>
<dbReference type="InterPro" id="IPR041118">
    <property type="entry name" value="Rx_N"/>
</dbReference>
<evidence type="ECO:0000259" key="7">
    <source>
        <dbReference type="Pfam" id="PF18052"/>
    </source>
</evidence>
<evidence type="ECO:0000256" key="1">
    <source>
        <dbReference type="ARBA" id="ARBA00008894"/>
    </source>
</evidence>
<dbReference type="EMBL" id="OZ075127">
    <property type="protein sequence ID" value="CAL4947690.1"/>
    <property type="molecule type" value="Genomic_DNA"/>
</dbReference>
<evidence type="ECO:0000313" key="8">
    <source>
        <dbReference type="EMBL" id="CAL4947690.1"/>
    </source>
</evidence>
<protein>
    <recommendedName>
        <fullName evidence="7">Disease resistance N-terminal domain-containing protein</fullName>
    </recommendedName>
</protein>
<dbReference type="GO" id="GO:0006952">
    <property type="term" value="P:defense response"/>
    <property type="evidence" value="ECO:0007669"/>
    <property type="project" value="UniProtKB-KW"/>
</dbReference>
<evidence type="ECO:0000256" key="2">
    <source>
        <dbReference type="ARBA" id="ARBA00022614"/>
    </source>
</evidence>
<dbReference type="Pfam" id="PF18052">
    <property type="entry name" value="Rx_N"/>
    <property type="match status" value="1"/>
</dbReference>
<dbReference type="Gene3D" id="3.40.50.300">
    <property type="entry name" value="P-loop containing nucleotide triphosphate hydrolases"/>
    <property type="match status" value="1"/>
</dbReference>
<evidence type="ECO:0000256" key="5">
    <source>
        <dbReference type="ARBA" id="ARBA00022821"/>
    </source>
</evidence>
<comment type="similarity">
    <text evidence="1">Belongs to the disease resistance NB-LRR family.</text>
</comment>
<keyword evidence="2" id="KW-0433">Leucine-rich repeat</keyword>
<keyword evidence="5" id="KW-0611">Plant defense</keyword>
<dbReference type="PANTHER" id="PTHR33377:SF60">
    <property type="entry name" value="NB-ARC DOMAIN-CONTAINING PROTEIN"/>
    <property type="match status" value="1"/>
</dbReference>
<dbReference type="InterPro" id="IPR027417">
    <property type="entry name" value="P-loop_NTPase"/>
</dbReference>
<proteinExistence type="inferred from homology"/>
<sequence>MEAILSAIMSDLLSRDLSMVIQRYKRSRAEEVEHKLQQLQRVLLRVDAMVEAAEGRHITNQAMLRQLEMLRQGMYGGHYMLDTFKYRGDDEVSCDGDLPVALPGFSSAKQIPSFPVSSSNANRQNTETLKKLEMMLDGLETLMGDMLEFAVFLQGYPRICRQPYSTYLILGNVMFGRQMEMETVINFLLRPDAPASKSPGVLPIIGLARIGKTTLVEHVCLDERVRSYFSSIVAFTGEDLAAFRASAVIKHQDITAAPHGNGRSLAVIELAGDMDKEAWSRLYCSAASSMGQGSKIVITSRSEKIAALGTTKALRLKALPQEAYWYFFKALAFGSSNPSDQPKLASLAMEIAALLNGTFLGANILGSLMRANQNTLFWFRLLQCLRDYTRKHLLMFGEHPTKLTEQGRPVHTWSMARSHDVLTIIGIRYQKPSPQVDVPEVTVQDIISGRSTRQGNFSAVAWTSTVPPYYTYLVSYASERAGCSTTKKKRSRHARV</sequence>
<feature type="domain" description="Disease resistance N-terminal" evidence="7">
    <location>
        <begin position="9"/>
        <end position="90"/>
    </location>
</feature>
<feature type="coiled-coil region" evidence="6">
    <location>
        <begin position="29"/>
        <end position="56"/>
    </location>
</feature>
<evidence type="ECO:0000313" key="9">
    <source>
        <dbReference type="Proteomes" id="UP001497457"/>
    </source>
</evidence>